<proteinExistence type="predicted"/>
<sequence>MMDQQTFLLQQMVELTDALRRTSRTSAPRKAYDPHEPWPEELRRQLAHDIDERRRAGESFGCIAHALNQRGIPGEHGGRWYGATVRNFLLRNTASPMKQ</sequence>
<keyword evidence="3" id="KW-1185">Reference proteome</keyword>
<dbReference type="Pfam" id="PF07508">
    <property type="entry name" value="Recombinase"/>
    <property type="match status" value="1"/>
</dbReference>
<evidence type="ECO:0000313" key="3">
    <source>
        <dbReference type="Proteomes" id="UP001165263"/>
    </source>
</evidence>
<dbReference type="RefSeq" id="WP_259449607.1">
    <property type="nucleotide sequence ID" value="NZ_CP119520.1"/>
</dbReference>
<feature type="domain" description="Recombinase" evidence="1">
    <location>
        <begin position="49"/>
        <end position="90"/>
    </location>
</feature>
<name>A0ABT2BZD7_9BURK</name>
<organism evidence="2 3">
    <name type="scientific">Telluria mixta</name>
    <dbReference type="NCBI Taxonomy" id="34071"/>
    <lineage>
        <taxon>Bacteria</taxon>
        <taxon>Pseudomonadati</taxon>
        <taxon>Pseudomonadota</taxon>
        <taxon>Betaproteobacteria</taxon>
        <taxon>Burkholderiales</taxon>
        <taxon>Oxalobacteraceae</taxon>
        <taxon>Telluria group</taxon>
        <taxon>Telluria</taxon>
    </lineage>
</organism>
<dbReference type="Proteomes" id="UP001165263">
    <property type="component" value="Unassembled WGS sequence"/>
</dbReference>
<dbReference type="EMBL" id="JANUHC010000004">
    <property type="protein sequence ID" value="MCS0630504.1"/>
    <property type="molecule type" value="Genomic_DNA"/>
</dbReference>
<reference evidence="2" key="1">
    <citation type="submission" date="2022-08" db="EMBL/GenBank/DDBJ databases">
        <title>Reclassification of Massilia species as members of the genera Telluria, Duganella, Pseudoduganella, Mokoshia gen. nov. and Zemynaea gen. nov. using orthogonal and non-orthogonal genome-based approaches.</title>
        <authorList>
            <person name="Bowman J.P."/>
        </authorList>
    </citation>
    <scope>NUCLEOTIDE SEQUENCE</scope>
    <source>
        <strain evidence="2">LMG 11547</strain>
    </source>
</reference>
<gene>
    <name evidence="2" type="ORF">NX786_14285</name>
</gene>
<evidence type="ECO:0000313" key="2">
    <source>
        <dbReference type="EMBL" id="MCS0630504.1"/>
    </source>
</evidence>
<accession>A0ABT2BZD7</accession>
<evidence type="ECO:0000259" key="1">
    <source>
        <dbReference type="Pfam" id="PF07508"/>
    </source>
</evidence>
<protein>
    <submittedName>
        <fullName evidence="2">Recombinase family protein</fullName>
    </submittedName>
</protein>
<comment type="caution">
    <text evidence="2">The sequence shown here is derived from an EMBL/GenBank/DDBJ whole genome shotgun (WGS) entry which is preliminary data.</text>
</comment>
<dbReference type="InterPro" id="IPR011109">
    <property type="entry name" value="DNA_bind_recombinase_dom"/>
</dbReference>